<dbReference type="KEGG" id="part:PARC_a1932"/>
<feature type="transmembrane region" description="Helical" evidence="1">
    <location>
        <begin position="43"/>
        <end position="63"/>
    </location>
</feature>
<evidence type="ECO:0000256" key="1">
    <source>
        <dbReference type="SAM" id="Phobius"/>
    </source>
</evidence>
<dbReference type="AlphaFoldDB" id="A0A290S338"/>
<evidence type="ECO:0000313" key="3">
    <source>
        <dbReference type="Proteomes" id="UP000016505"/>
    </source>
</evidence>
<evidence type="ECO:0000313" key="2">
    <source>
        <dbReference type="EMBL" id="ATC86482.1"/>
    </source>
</evidence>
<proteinExistence type="predicted"/>
<gene>
    <name evidence="2" type="ORF">PARC_a1932</name>
</gene>
<dbReference type="EMBL" id="CP011025">
    <property type="protein sequence ID" value="ATC86482.1"/>
    <property type="molecule type" value="Genomic_DNA"/>
</dbReference>
<sequence length="230" mass="26993">MDFLCNKFRRFTNSYSADERLEKECQADLTTYPLLKNFTKKQLYLHSVIAYIVGFLLTCSFISEGRVYDTNNRPEYVVLYFIGFYFAILIAVLFFKRGSKQSITLYQDYFEFKGTGSVNKKFYYRDIEEVTVGKFDYTIVKRIRGTVSRHENIKLPFFTHATFLFTNKDTLTINRINLFMFPEIIEVMTKRTAVEVSYLFPPFIKAIAIMFVALFLTVLSSIVIVQTYLA</sequence>
<protein>
    <submittedName>
        <fullName evidence="2">Uncharacterized protein</fullName>
    </submittedName>
</protein>
<organism evidence="2 3">
    <name type="scientific">Pseudoalteromonas arctica A 37-1-2</name>
    <dbReference type="NCBI Taxonomy" id="1117313"/>
    <lineage>
        <taxon>Bacteria</taxon>
        <taxon>Pseudomonadati</taxon>
        <taxon>Pseudomonadota</taxon>
        <taxon>Gammaproteobacteria</taxon>
        <taxon>Alteromonadales</taxon>
        <taxon>Pseudoalteromonadaceae</taxon>
        <taxon>Pseudoalteromonas</taxon>
    </lineage>
</organism>
<name>A0A290S338_9GAMM</name>
<feature type="transmembrane region" description="Helical" evidence="1">
    <location>
        <begin position="207"/>
        <end position="229"/>
    </location>
</feature>
<keyword evidence="1" id="KW-0812">Transmembrane</keyword>
<feature type="transmembrane region" description="Helical" evidence="1">
    <location>
        <begin position="75"/>
        <end position="95"/>
    </location>
</feature>
<dbReference type="Proteomes" id="UP000016505">
    <property type="component" value="Chromosome I"/>
</dbReference>
<accession>A0A290S338</accession>
<keyword evidence="1" id="KW-1133">Transmembrane helix</keyword>
<dbReference type="OrthoDB" id="9873920at2"/>
<dbReference type="RefSeq" id="WP_010552718.1">
    <property type="nucleotide sequence ID" value="NZ_CP011025.1"/>
</dbReference>
<reference evidence="2 3" key="1">
    <citation type="journal article" date="2012" name="J. Bacteriol.">
        <title>Genome sequences of type strains of seven species of the marine bacterium Pseudoalteromonas.</title>
        <authorList>
            <person name="Xie B.B."/>
            <person name="Shu Y.L."/>
            <person name="Qin Q.L."/>
            <person name="Rong J.C."/>
            <person name="Zhang X.Y."/>
            <person name="Chen X.L."/>
            <person name="Shi M."/>
            <person name="He H.L."/>
            <person name="Zhou B.C."/>
            <person name="Zhang Y.Z."/>
        </authorList>
    </citation>
    <scope>NUCLEOTIDE SEQUENCE [LARGE SCALE GENOMIC DNA]</scope>
    <source>
        <strain evidence="2 3">A 37-1-2</strain>
    </source>
</reference>
<keyword evidence="1" id="KW-0472">Membrane</keyword>